<feature type="transmembrane region" description="Helical" evidence="1">
    <location>
        <begin position="55"/>
        <end position="76"/>
    </location>
</feature>
<sequence>MQDLGSFRKTDVGRARMLVVIPLCIVALAFFGMCALVVISMLMGSYGIGETISALLLYSLPGLIFVGFAVALAVGLSRPKATIHPHGITLQQVFFRTDQVLWRDIARIHVPGELSRWATCDIELHTGRRIRADRLCLRSKRGPGGELIPHPDLQTVLSHLATWRRAHGRAGS</sequence>
<dbReference type="EMBL" id="DYUK01000260">
    <property type="protein sequence ID" value="HJG81088.1"/>
    <property type="molecule type" value="Genomic_DNA"/>
</dbReference>
<reference evidence="3" key="2">
    <citation type="submission" date="2021-09" db="EMBL/GenBank/DDBJ databases">
        <authorList>
            <person name="Gilroy R."/>
        </authorList>
    </citation>
    <scope>NUCLEOTIDE SEQUENCE</scope>
    <source>
        <strain evidence="3">ChiGjej5B5-7349</strain>
    </source>
</reference>
<organism evidence="3 4">
    <name type="scientific">Brevibacterium senegalense</name>
    <dbReference type="NCBI Taxonomy" id="1033736"/>
    <lineage>
        <taxon>Bacteria</taxon>
        <taxon>Bacillati</taxon>
        <taxon>Actinomycetota</taxon>
        <taxon>Actinomycetes</taxon>
        <taxon>Micrococcales</taxon>
        <taxon>Brevibacteriaceae</taxon>
        <taxon>Brevibacterium</taxon>
    </lineage>
</organism>
<evidence type="ECO:0000313" key="3">
    <source>
        <dbReference type="EMBL" id="HJG81088.1"/>
    </source>
</evidence>
<protein>
    <submittedName>
        <fullName evidence="3">PH domain-containing protein</fullName>
    </submittedName>
</protein>
<dbReference type="Pfam" id="PF10756">
    <property type="entry name" value="bPH_6"/>
    <property type="match status" value="1"/>
</dbReference>
<accession>A0A921SPP5</accession>
<feature type="domain" description="Low molecular weight protein antigen 6 PH" evidence="2">
    <location>
        <begin position="78"/>
        <end position="126"/>
    </location>
</feature>
<dbReference type="Proteomes" id="UP000784435">
    <property type="component" value="Unassembled WGS sequence"/>
</dbReference>
<keyword evidence="1" id="KW-0472">Membrane</keyword>
<keyword evidence="1" id="KW-0812">Transmembrane</keyword>
<gene>
    <name evidence="3" type="ORF">K8V08_11830</name>
</gene>
<name>A0A921SPP5_9MICO</name>
<feature type="transmembrane region" description="Helical" evidence="1">
    <location>
        <begin position="20"/>
        <end position="43"/>
    </location>
</feature>
<evidence type="ECO:0000313" key="4">
    <source>
        <dbReference type="Proteomes" id="UP000784435"/>
    </source>
</evidence>
<evidence type="ECO:0000259" key="2">
    <source>
        <dbReference type="Pfam" id="PF10756"/>
    </source>
</evidence>
<dbReference type="InterPro" id="IPR019692">
    <property type="entry name" value="CFP-6_PH"/>
</dbReference>
<keyword evidence="1" id="KW-1133">Transmembrane helix</keyword>
<proteinExistence type="predicted"/>
<evidence type="ECO:0000256" key="1">
    <source>
        <dbReference type="SAM" id="Phobius"/>
    </source>
</evidence>
<comment type="caution">
    <text evidence="3">The sequence shown here is derived from an EMBL/GenBank/DDBJ whole genome shotgun (WGS) entry which is preliminary data.</text>
</comment>
<reference evidence="3" key="1">
    <citation type="journal article" date="2021" name="PeerJ">
        <title>Extensive microbial diversity within the chicken gut microbiome revealed by metagenomics and culture.</title>
        <authorList>
            <person name="Gilroy R."/>
            <person name="Ravi A."/>
            <person name="Getino M."/>
            <person name="Pursley I."/>
            <person name="Horton D.L."/>
            <person name="Alikhan N.F."/>
            <person name="Baker D."/>
            <person name="Gharbi K."/>
            <person name="Hall N."/>
            <person name="Watson M."/>
            <person name="Adriaenssens E.M."/>
            <person name="Foster-Nyarko E."/>
            <person name="Jarju S."/>
            <person name="Secka A."/>
            <person name="Antonio M."/>
            <person name="Oren A."/>
            <person name="Chaudhuri R.R."/>
            <person name="La Ragione R."/>
            <person name="Hildebrand F."/>
            <person name="Pallen M.J."/>
        </authorList>
    </citation>
    <scope>NUCLEOTIDE SEQUENCE</scope>
    <source>
        <strain evidence="3">ChiGjej5B5-7349</strain>
    </source>
</reference>
<dbReference type="AlphaFoldDB" id="A0A921SPP5"/>